<evidence type="ECO:0000259" key="7">
    <source>
        <dbReference type="PROSITE" id="PS50110"/>
    </source>
</evidence>
<dbReference type="Pfam" id="PF00027">
    <property type="entry name" value="cNMP_binding"/>
    <property type="match status" value="1"/>
</dbReference>
<name>A0ABS8GVB8_9FLAO</name>
<dbReference type="Gene3D" id="3.40.50.2300">
    <property type="match status" value="1"/>
</dbReference>
<dbReference type="SMART" id="SM00419">
    <property type="entry name" value="HTH_CRP"/>
    <property type="match status" value="1"/>
</dbReference>
<dbReference type="EMBL" id="JAJGMW010000021">
    <property type="protein sequence ID" value="MCC4213962.1"/>
    <property type="molecule type" value="Genomic_DNA"/>
</dbReference>
<evidence type="ECO:0000256" key="2">
    <source>
        <dbReference type="ARBA" id="ARBA00023015"/>
    </source>
</evidence>
<evidence type="ECO:0000259" key="6">
    <source>
        <dbReference type="PROSITE" id="PS50042"/>
    </source>
</evidence>
<dbReference type="InterPro" id="IPR036390">
    <property type="entry name" value="WH_DNA-bd_sf"/>
</dbReference>
<feature type="domain" description="Cyclic nucleotide-binding" evidence="6">
    <location>
        <begin position="154"/>
        <end position="243"/>
    </location>
</feature>
<evidence type="ECO:0000256" key="4">
    <source>
        <dbReference type="ARBA" id="ARBA00023163"/>
    </source>
</evidence>
<dbReference type="PROSITE" id="PS50110">
    <property type="entry name" value="RESPONSE_REGULATORY"/>
    <property type="match status" value="1"/>
</dbReference>
<evidence type="ECO:0000256" key="3">
    <source>
        <dbReference type="ARBA" id="ARBA00023125"/>
    </source>
</evidence>
<dbReference type="InterPro" id="IPR000595">
    <property type="entry name" value="cNMP-bd_dom"/>
</dbReference>
<dbReference type="SUPFAM" id="SSF52172">
    <property type="entry name" value="CheY-like"/>
    <property type="match status" value="1"/>
</dbReference>
<dbReference type="Pfam" id="PF13545">
    <property type="entry name" value="HTH_Crp_2"/>
    <property type="match status" value="1"/>
</dbReference>
<keyword evidence="3" id="KW-0238">DNA-binding</keyword>
<dbReference type="InterPro" id="IPR018490">
    <property type="entry name" value="cNMP-bd_dom_sf"/>
</dbReference>
<accession>A0ABS8GVB8</accession>
<evidence type="ECO:0000256" key="5">
    <source>
        <dbReference type="PROSITE-ProRule" id="PRU00169"/>
    </source>
</evidence>
<dbReference type="InterPro" id="IPR036388">
    <property type="entry name" value="WH-like_DNA-bd_sf"/>
</dbReference>
<reference evidence="9 10" key="1">
    <citation type="submission" date="2021-11" db="EMBL/GenBank/DDBJ databases">
        <title>Seasonal and diel survey of microbial diversity of the Tyrrhenian coast.</title>
        <authorList>
            <person name="Gattoni G."/>
            <person name="Corral P."/>
        </authorList>
    </citation>
    <scope>NUCLEOTIDE SEQUENCE [LARGE SCALE GENOMIC DNA]</scope>
    <source>
        <strain evidence="9 10">Mr9</strain>
    </source>
</reference>
<keyword evidence="1 5" id="KW-0597">Phosphoprotein</keyword>
<keyword evidence="4" id="KW-0804">Transcription</keyword>
<dbReference type="SUPFAM" id="SSF51206">
    <property type="entry name" value="cAMP-binding domain-like"/>
    <property type="match status" value="1"/>
</dbReference>
<dbReference type="PROSITE" id="PS50042">
    <property type="entry name" value="CNMP_BINDING_3"/>
    <property type="match status" value="1"/>
</dbReference>
<dbReference type="InterPro" id="IPR012318">
    <property type="entry name" value="HTH_CRP"/>
</dbReference>
<dbReference type="PANTHER" id="PTHR43547:SF2">
    <property type="entry name" value="HYBRID SIGNAL TRANSDUCTION HISTIDINE KINASE C"/>
    <property type="match status" value="1"/>
</dbReference>
<evidence type="ECO:0000259" key="8">
    <source>
        <dbReference type="PROSITE" id="PS51063"/>
    </source>
</evidence>
<evidence type="ECO:0000256" key="1">
    <source>
        <dbReference type="ARBA" id="ARBA00022553"/>
    </source>
</evidence>
<dbReference type="CDD" id="cd00038">
    <property type="entry name" value="CAP_ED"/>
    <property type="match status" value="1"/>
</dbReference>
<dbReference type="Gene3D" id="1.10.10.10">
    <property type="entry name" value="Winged helix-like DNA-binding domain superfamily/Winged helix DNA-binding domain"/>
    <property type="match status" value="1"/>
</dbReference>
<dbReference type="Pfam" id="PF00072">
    <property type="entry name" value="Response_reg"/>
    <property type="match status" value="1"/>
</dbReference>
<feature type="domain" description="HTH crp-type" evidence="8">
    <location>
        <begin position="274"/>
        <end position="343"/>
    </location>
</feature>
<dbReference type="PROSITE" id="PS51063">
    <property type="entry name" value="HTH_CRP_2"/>
    <property type="match status" value="1"/>
</dbReference>
<dbReference type="CDD" id="cd17574">
    <property type="entry name" value="REC_OmpR"/>
    <property type="match status" value="1"/>
</dbReference>
<gene>
    <name evidence="9" type="ORF">LLW17_14620</name>
</gene>
<dbReference type="InterPro" id="IPR011006">
    <property type="entry name" value="CheY-like_superfamily"/>
</dbReference>
<comment type="caution">
    <text evidence="9">The sequence shown here is derived from an EMBL/GenBank/DDBJ whole genome shotgun (WGS) entry which is preliminary data.</text>
</comment>
<organism evidence="9 10">
    <name type="scientific">Leeuwenhoekiella parthenopeia</name>
    <dbReference type="NCBI Taxonomy" id="2890320"/>
    <lineage>
        <taxon>Bacteria</taxon>
        <taxon>Pseudomonadati</taxon>
        <taxon>Bacteroidota</taxon>
        <taxon>Flavobacteriia</taxon>
        <taxon>Flavobacteriales</taxon>
        <taxon>Flavobacteriaceae</taxon>
        <taxon>Leeuwenhoekiella</taxon>
    </lineage>
</organism>
<dbReference type="InterPro" id="IPR014710">
    <property type="entry name" value="RmlC-like_jellyroll"/>
</dbReference>
<dbReference type="SMART" id="SM00100">
    <property type="entry name" value="cNMP"/>
    <property type="match status" value="1"/>
</dbReference>
<dbReference type="SUPFAM" id="SSF46785">
    <property type="entry name" value="Winged helix' DNA-binding domain"/>
    <property type="match status" value="1"/>
</dbReference>
<dbReference type="RefSeq" id="WP_228231034.1">
    <property type="nucleotide sequence ID" value="NZ_JAJGMW010000021.1"/>
</dbReference>
<dbReference type="Gene3D" id="2.60.120.10">
    <property type="entry name" value="Jelly Rolls"/>
    <property type="match status" value="1"/>
</dbReference>
<sequence>MKKILFIEDDSVLRENTAELLELSDYEVVTATNGKTGIEMAIKHLPDIIICDIMMPEVDGYGVLEAVSLNAETAHIPFIFLSAKTEHKEIRKGMDLGADDYLTKPFEEEELLSAIETRLAKAVAISSMFDRQSKKKETEDEVRNLHELKNLFDDSGELKTYEAGETIYREGAYSTQVYLILKGVVKSHRIEESGKELITALHQPDEFLGFTSFVEHVPYQETATAMEAVELAALPKNLLNDILSKNRKVSLDLLNIITQDLAVLKSQLLQMAYSSVKRKTAQSILHFARVLNKNPSDTLKVSRNDLASVAGIATESFIRALSDFKKNGYIEVKGRDITITNLKALQEME</sequence>
<protein>
    <submittedName>
        <fullName evidence="9">Response regulator</fullName>
    </submittedName>
</protein>
<feature type="domain" description="Response regulatory" evidence="7">
    <location>
        <begin position="3"/>
        <end position="119"/>
    </location>
</feature>
<feature type="modified residue" description="4-aspartylphosphate" evidence="5">
    <location>
        <position position="52"/>
    </location>
</feature>
<dbReference type="PANTHER" id="PTHR43547">
    <property type="entry name" value="TWO-COMPONENT HISTIDINE KINASE"/>
    <property type="match status" value="1"/>
</dbReference>
<dbReference type="Proteomes" id="UP001197770">
    <property type="component" value="Unassembled WGS sequence"/>
</dbReference>
<dbReference type="SMART" id="SM00448">
    <property type="entry name" value="REC"/>
    <property type="match status" value="1"/>
</dbReference>
<keyword evidence="10" id="KW-1185">Reference proteome</keyword>
<evidence type="ECO:0000313" key="10">
    <source>
        <dbReference type="Proteomes" id="UP001197770"/>
    </source>
</evidence>
<keyword evidence="2" id="KW-0805">Transcription regulation</keyword>
<proteinExistence type="predicted"/>
<dbReference type="InterPro" id="IPR001789">
    <property type="entry name" value="Sig_transdc_resp-reg_receiver"/>
</dbReference>
<evidence type="ECO:0000313" key="9">
    <source>
        <dbReference type="EMBL" id="MCC4213962.1"/>
    </source>
</evidence>